<name>A0ACC2MY79_PERAE</name>
<accession>A0ACC2MY79</accession>
<dbReference type="Proteomes" id="UP001234297">
    <property type="component" value="Chromosome 1"/>
</dbReference>
<dbReference type="EMBL" id="CM056809">
    <property type="protein sequence ID" value="KAJ8650674.1"/>
    <property type="molecule type" value="Genomic_DNA"/>
</dbReference>
<proteinExistence type="predicted"/>
<sequence>MKSVTSASLLGQEVFGHYARRRFLEVWAGVVYHKLLPACVFWVGWDGKENVQSYVFTVISWQLFLIKTDKKLQMPVNHQFKIDHPVLDESLQIATCVYILYMFDY</sequence>
<evidence type="ECO:0000313" key="1">
    <source>
        <dbReference type="EMBL" id="KAJ8650674.1"/>
    </source>
</evidence>
<comment type="caution">
    <text evidence="1">The sequence shown here is derived from an EMBL/GenBank/DDBJ whole genome shotgun (WGS) entry which is preliminary data.</text>
</comment>
<keyword evidence="2" id="KW-1185">Reference proteome</keyword>
<organism evidence="1 2">
    <name type="scientific">Persea americana</name>
    <name type="common">Avocado</name>
    <dbReference type="NCBI Taxonomy" id="3435"/>
    <lineage>
        <taxon>Eukaryota</taxon>
        <taxon>Viridiplantae</taxon>
        <taxon>Streptophyta</taxon>
        <taxon>Embryophyta</taxon>
        <taxon>Tracheophyta</taxon>
        <taxon>Spermatophyta</taxon>
        <taxon>Magnoliopsida</taxon>
        <taxon>Magnoliidae</taxon>
        <taxon>Laurales</taxon>
        <taxon>Lauraceae</taxon>
        <taxon>Persea</taxon>
    </lineage>
</organism>
<protein>
    <submittedName>
        <fullName evidence="1">Uncharacterized protein</fullName>
    </submittedName>
</protein>
<reference evidence="1 2" key="1">
    <citation type="journal article" date="2022" name="Hortic Res">
        <title>A haplotype resolved chromosomal level avocado genome allows analysis of novel avocado genes.</title>
        <authorList>
            <person name="Nath O."/>
            <person name="Fletcher S.J."/>
            <person name="Hayward A."/>
            <person name="Shaw L.M."/>
            <person name="Masouleh A.K."/>
            <person name="Furtado A."/>
            <person name="Henry R.J."/>
            <person name="Mitter N."/>
        </authorList>
    </citation>
    <scope>NUCLEOTIDE SEQUENCE [LARGE SCALE GENOMIC DNA]</scope>
    <source>
        <strain evidence="2">cv. Hass</strain>
    </source>
</reference>
<gene>
    <name evidence="1" type="ORF">MRB53_003697</name>
</gene>
<evidence type="ECO:0000313" key="2">
    <source>
        <dbReference type="Proteomes" id="UP001234297"/>
    </source>
</evidence>